<protein>
    <submittedName>
        <fullName evidence="1">Uncharacterized protein</fullName>
    </submittedName>
</protein>
<gene>
    <name evidence="1" type="ORF">I4641_20085</name>
</gene>
<name>A0A964BX34_9CYAN</name>
<evidence type="ECO:0000313" key="2">
    <source>
        <dbReference type="Proteomes" id="UP000729733"/>
    </source>
</evidence>
<keyword evidence="2" id="KW-1185">Reference proteome</keyword>
<proteinExistence type="predicted"/>
<dbReference type="RefSeq" id="WP_229642366.1">
    <property type="nucleotide sequence ID" value="NZ_JADWDC010000075.1"/>
</dbReference>
<dbReference type="Proteomes" id="UP000729733">
    <property type="component" value="Unassembled WGS sequence"/>
</dbReference>
<accession>A0A964BX34</accession>
<dbReference type="AlphaFoldDB" id="A0A964BX34"/>
<sequence>MSVGCSNFPVKVPKGFNYDTVERALEQKQSVSLAYEACYVALQLCIQDYRQMFEANFVDGRDGAYTIDYEYQTFPFYYILHPPTPVNWERDSVETMIDKSTFWDRL</sequence>
<reference evidence="1" key="1">
    <citation type="journal article" date="2021" name="Antonie Van Leeuwenhoek">
        <title>Draft genome and description of Waterburya agarophytonicola gen. nov. sp. nov. (Pleurocapsales, Cyanobacteria): a seaweed symbiont.</title>
        <authorList>
            <person name="Bonthond G."/>
            <person name="Shalygin S."/>
            <person name="Bayer T."/>
            <person name="Weinberger F."/>
        </authorList>
    </citation>
    <scope>NUCLEOTIDE SEQUENCE</scope>
    <source>
        <strain evidence="1">KI4</strain>
    </source>
</reference>
<comment type="caution">
    <text evidence="1">The sequence shown here is derived from an EMBL/GenBank/DDBJ whole genome shotgun (WGS) entry which is preliminary data.</text>
</comment>
<organism evidence="1 2">
    <name type="scientific">Waterburya agarophytonicola KI4</name>
    <dbReference type="NCBI Taxonomy" id="2874699"/>
    <lineage>
        <taxon>Bacteria</taxon>
        <taxon>Bacillati</taxon>
        <taxon>Cyanobacteriota</taxon>
        <taxon>Cyanophyceae</taxon>
        <taxon>Pleurocapsales</taxon>
        <taxon>Hyellaceae</taxon>
        <taxon>Waterburya</taxon>
        <taxon>Waterburya agarophytonicola</taxon>
    </lineage>
</organism>
<dbReference type="EMBL" id="JADWDC010000075">
    <property type="protein sequence ID" value="MCC0179267.1"/>
    <property type="molecule type" value="Genomic_DNA"/>
</dbReference>
<evidence type="ECO:0000313" key="1">
    <source>
        <dbReference type="EMBL" id="MCC0179267.1"/>
    </source>
</evidence>